<dbReference type="RefSeq" id="XP_046043269.1">
    <property type="nucleotide sequence ID" value="XM_046185128.1"/>
</dbReference>
<proteinExistence type="predicted"/>
<accession>A0A9P9G187</accession>
<protein>
    <submittedName>
        <fullName evidence="2">Uncharacterized protein</fullName>
    </submittedName>
</protein>
<keyword evidence="3" id="KW-1185">Reference proteome</keyword>
<evidence type="ECO:0000256" key="1">
    <source>
        <dbReference type="SAM" id="SignalP"/>
    </source>
</evidence>
<dbReference type="GeneID" id="70215082"/>
<gene>
    <name evidence="2" type="ORF">BKA55DRAFT_204706</name>
</gene>
<evidence type="ECO:0000313" key="2">
    <source>
        <dbReference type="EMBL" id="KAH7230631.1"/>
    </source>
</evidence>
<name>A0A9P9G187_FUSRE</name>
<dbReference type="Proteomes" id="UP000720189">
    <property type="component" value="Unassembled WGS sequence"/>
</dbReference>
<sequence length="162" mass="16755">MQFKNFLVILAAITGASATCTGTSSCQKTCSCTCTGTTLTTNGASGCSLGSVGGQGISCPSGSGTTTSTVACDQDCPDCNCPNTPTCRNPTQGCQNTISRCNVQSFLFKPTPSRPRGVTQNQGEGGRNARKICYRWILGELDRFEAFQSVQLSIAVSGAKAA</sequence>
<reference evidence="2" key="1">
    <citation type="journal article" date="2021" name="Nat. Commun.">
        <title>Genetic determinants of endophytism in the Arabidopsis root mycobiome.</title>
        <authorList>
            <person name="Mesny F."/>
            <person name="Miyauchi S."/>
            <person name="Thiergart T."/>
            <person name="Pickel B."/>
            <person name="Atanasova L."/>
            <person name="Karlsson M."/>
            <person name="Huettel B."/>
            <person name="Barry K.W."/>
            <person name="Haridas S."/>
            <person name="Chen C."/>
            <person name="Bauer D."/>
            <person name="Andreopoulos W."/>
            <person name="Pangilinan J."/>
            <person name="LaButti K."/>
            <person name="Riley R."/>
            <person name="Lipzen A."/>
            <person name="Clum A."/>
            <person name="Drula E."/>
            <person name="Henrissat B."/>
            <person name="Kohler A."/>
            <person name="Grigoriev I.V."/>
            <person name="Martin F.M."/>
            <person name="Hacquard S."/>
        </authorList>
    </citation>
    <scope>NUCLEOTIDE SEQUENCE</scope>
    <source>
        <strain evidence="2">MPI-CAGE-AT-0023</strain>
    </source>
</reference>
<dbReference type="AlphaFoldDB" id="A0A9P9G187"/>
<organism evidence="2 3">
    <name type="scientific">Fusarium redolens</name>
    <dbReference type="NCBI Taxonomy" id="48865"/>
    <lineage>
        <taxon>Eukaryota</taxon>
        <taxon>Fungi</taxon>
        <taxon>Dikarya</taxon>
        <taxon>Ascomycota</taxon>
        <taxon>Pezizomycotina</taxon>
        <taxon>Sordariomycetes</taxon>
        <taxon>Hypocreomycetidae</taxon>
        <taxon>Hypocreales</taxon>
        <taxon>Nectriaceae</taxon>
        <taxon>Fusarium</taxon>
        <taxon>Fusarium redolens species complex</taxon>
    </lineage>
</organism>
<feature type="signal peptide" evidence="1">
    <location>
        <begin position="1"/>
        <end position="18"/>
    </location>
</feature>
<evidence type="ECO:0000313" key="3">
    <source>
        <dbReference type="Proteomes" id="UP000720189"/>
    </source>
</evidence>
<dbReference type="PROSITE" id="PS51257">
    <property type="entry name" value="PROKAR_LIPOPROTEIN"/>
    <property type="match status" value="1"/>
</dbReference>
<dbReference type="EMBL" id="JAGMUX010000022">
    <property type="protein sequence ID" value="KAH7230631.1"/>
    <property type="molecule type" value="Genomic_DNA"/>
</dbReference>
<feature type="chain" id="PRO_5040295694" evidence="1">
    <location>
        <begin position="19"/>
        <end position="162"/>
    </location>
</feature>
<comment type="caution">
    <text evidence="2">The sequence shown here is derived from an EMBL/GenBank/DDBJ whole genome shotgun (WGS) entry which is preliminary data.</text>
</comment>
<keyword evidence="1" id="KW-0732">Signal</keyword>